<protein>
    <submittedName>
        <fullName evidence="1">Uncharacterized protein</fullName>
    </submittedName>
</protein>
<dbReference type="EMBL" id="CBXV010000002">
    <property type="protein sequence ID" value="CDM64640.1"/>
    <property type="molecule type" value="Genomic_DNA"/>
</dbReference>
<organism evidence="1 2">
    <name type="scientific">Pyrinomonas methylaliphatogenes</name>
    <dbReference type="NCBI Taxonomy" id="454194"/>
    <lineage>
        <taxon>Bacteria</taxon>
        <taxon>Pseudomonadati</taxon>
        <taxon>Acidobacteriota</taxon>
        <taxon>Blastocatellia</taxon>
        <taxon>Blastocatellales</taxon>
        <taxon>Pyrinomonadaceae</taxon>
        <taxon>Pyrinomonas</taxon>
    </lineage>
</organism>
<reference evidence="1 2" key="1">
    <citation type="submission" date="2013-12" db="EMBL/GenBank/DDBJ databases">
        <authorList>
            <person name="Stott M."/>
        </authorList>
    </citation>
    <scope>NUCLEOTIDE SEQUENCE [LARGE SCALE GENOMIC DNA]</scope>
    <source>
        <strain evidence="1 2">K22</strain>
    </source>
</reference>
<dbReference type="STRING" id="454194.PYK22_00635"/>
<gene>
    <name evidence="1" type="ORF">PYK22_00635</name>
</gene>
<evidence type="ECO:0000313" key="1">
    <source>
        <dbReference type="EMBL" id="CDM64640.1"/>
    </source>
</evidence>
<dbReference type="Proteomes" id="UP000031518">
    <property type="component" value="Unassembled WGS sequence"/>
</dbReference>
<evidence type="ECO:0000313" key="2">
    <source>
        <dbReference type="Proteomes" id="UP000031518"/>
    </source>
</evidence>
<accession>A0A0B6WWX7</accession>
<sequence length="29" mass="3286">MKDRMGLTFNFVDVFGRTARALEVKVGAR</sequence>
<proteinExistence type="predicted"/>
<dbReference type="AlphaFoldDB" id="A0A0B6WWX7"/>
<reference evidence="1 2" key="2">
    <citation type="submission" date="2015-01" db="EMBL/GenBank/DDBJ databases">
        <title>Complete genome sequence of Pyrinomonas methylaliphatogenes type strain K22T.</title>
        <authorList>
            <person name="Lee K.C.Y."/>
            <person name="Power J.F."/>
            <person name="Dunfield P.F."/>
            <person name="Morgan X.C."/>
            <person name="Huttenhower C."/>
            <person name="Stott M.B."/>
        </authorList>
    </citation>
    <scope>NUCLEOTIDE SEQUENCE [LARGE SCALE GENOMIC DNA]</scope>
    <source>
        <strain evidence="1 2">K22</strain>
    </source>
</reference>
<name>A0A0B6WWX7_9BACT</name>
<keyword evidence="2" id="KW-1185">Reference proteome</keyword>